<evidence type="ECO:0000256" key="1">
    <source>
        <dbReference type="SAM" id="MobiDB-lite"/>
    </source>
</evidence>
<reference evidence="2" key="1">
    <citation type="journal article" date="2014" name="Int. J. Syst. Evol. Microbiol.">
        <title>Complete genome sequence of Corynebacterium casei LMG S-19264T (=DSM 44701T), isolated from a smear-ripened cheese.</title>
        <authorList>
            <consortium name="US DOE Joint Genome Institute (JGI-PGF)"/>
            <person name="Walter F."/>
            <person name="Albersmeier A."/>
            <person name="Kalinowski J."/>
            <person name="Ruckert C."/>
        </authorList>
    </citation>
    <scope>NUCLEOTIDE SEQUENCE</scope>
    <source>
        <strain evidence="2">CGMCC 1.3617</strain>
    </source>
</reference>
<evidence type="ECO:0000313" key="2">
    <source>
        <dbReference type="EMBL" id="GGJ18512.1"/>
    </source>
</evidence>
<dbReference type="RefSeq" id="WP_188967605.1">
    <property type="nucleotide sequence ID" value="NZ_BMKW01000006.1"/>
</dbReference>
<name>A0A917KKW7_9PROT</name>
<protein>
    <submittedName>
        <fullName evidence="2">Uncharacterized protein</fullName>
    </submittedName>
</protein>
<gene>
    <name evidence="2" type="ORF">GCM10011320_27310</name>
</gene>
<accession>A0A917KKW7</accession>
<feature type="region of interest" description="Disordered" evidence="1">
    <location>
        <begin position="43"/>
        <end position="77"/>
    </location>
</feature>
<evidence type="ECO:0000313" key="3">
    <source>
        <dbReference type="Proteomes" id="UP000661507"/>
    </source>
</evidence>
<dbReference type="AlphaFoldDB" id="A0A917KKW7"/>
<dbReference type="EMBL" id="BMKW01000006">
    <property type="protein sequence ID" value="GGJ18512.1"/>
    <property type="molecule type" value="Genomic_DNA"/>
</dbReference>
<organism evidence="2 3">
    <name type="scientific">Neoroseomonas lacus</name>
    <dbReference type="NCBI Taxonomy" id="287609"/>
    <lineage>
        <taxon>Bacteria</taxon>
        <taxon>Pseudomonadati</taxon>
        <taxon>Pseudomonadota</taxon>
        <taxon>Alphaproteobacteria</taxon>
        <taxon>Acetobacterales</taxon>
        <taxon>Acetobacteraceae</taxon>
        <taxon>Neoroseomonas</taxon>
    </lineage>
</organism>
<comment type="caution">
    <text evidence="2">The sequence shown here is derived from an EMBL/GenBank/DDBJ whole genome shotgun (WGS) entry which is preliminary data.</text>
</comment>
<sequence length="77" mass="7767">MGGLSALIGIGGTATPKHGEFKLFRDLLGVSVLVDMVNLPAGVTNGSRPGPYQRGHPPDRAGVTARMGSSGARAVAP</sequence>
<dbReference type="Proteomes" id="UP000661507">
    <property type="component" value="Unassembled WGS sequence"/>
</dbReference>
<keyword evidence="3" id="KW-1185">Reference proteome</keyword>
<reference evidence="2" key="2">
    <citation type="submission" date="2020-09" db="EMBL/GenBank/DDBJ databases">
        <authorList>
            <person name="Sun Q."/>
            <person name="Zhou Y."/>
        </authorList>
    </citation>
    <scope>NUCLEOTIDE SEQUENCE</scope>
    <source>
        <strain evidence="2">CGMCC 1.3617</strain>
    </source>
</reference>
<proteinExistence type="predicted"/>